<protein>
    <submittedName>
        <fullName evidence="7">COP9 signalosome complex subunit 8</fullName>
    </submittedName>
</protein>
<dbReference type="Gene3D" id="1.25.40.990">
    <property type="match status" value="1"/>
</dbReference>
<dbReference type="Proteomes" id="UP001179952">
    <property type="component" value="Unassembled WGS sequence"/>
</dbReference>
<keyword evidence="8" id="KW-1185">Reference proteome</keyword>
<accession>A0AAV9AGL2</accession>
<keyword evidence="3" id="KW-0963">Cytoplasm</keyword>
<keyword evidence="5" id="KW-0539">Nucleus</keyword>
<dbReference type="GO" id="GO:0000338">
    <property type="term" value="P:protein deneddylation"/>
    <property type="evidence" value="ECO:0007669"/>
    <property type="project" value="InterPro"/>
</dbReference>
<dbReference type="AlphaFoldDB" id="A0AAV9AGL2"/>
<name>A0AAV9AGL2_ACOGR</name>
<sequence>MDFTLLKEVLASESYGKVADVCDELMLKVAAKGVSFEEEWPYAIHLLGHIYVNDLNSARFLWKSVPASVKDGRPEIAAVWRIGQCLWTRDYAGVYEAVRMFDWSGDVSSLVKAFSESYTKEMFHLLESAYATIRVADTANFLGMSEEDATTYALQQGWSIDPTSEMLTVKKKRVITEQKLDPSKLQRLTEYVFHLEH</sequence>
<reference evidence="7" key="1">
    <citation type="journal article" date="2023" name="Nat. Commun.">
        <title>Diploid and tetraploid genomes of Acorus and the evolution of monocots.</title>
        <authorList>
            <person name="Ma L."/>
            <person name="Liu K.W."/>
            <person name="Li Z."/>
            <person name="Hsiao Y.Y."/>
            <person name="Qi Y."/>
            <person name="Fu T."/>
            <person name="Tang G.D."/>
            <person name="Zhang D."/>
            <person name="Sun W.H."/>
            <person name="Liu D.K."/>
            <person name="Li Y."/>
            <person name="Chen G.Z."/>
            <person name="Liu X.D."/>
            <person name="Liao X.Y."/>
            <person name="Jiang Y.T."/>
            <person name="Yu X."/>
            <person name="Hao Y."/>
            <person name="Huang J."/>
            <person name="Zhao X.W."/>
            <person name="Ke S."/>
            <person name="Chen Y.Y."/>
            <person name="Wu W.L."/>
            <person name="Hsu J.L."/>
            <person name="Lin Y.F."/>
            <person name="Huang M.D."/>
            <person name="Li C.Y."/>
            <person name="Huang L."/>
            <person name="Wang Z.W."/>
            <person name="Zhao X."/>
            <person name="Zhong W.Y."/>
            <person name="Peng D.H."/>
            <person name="Ahmad S."/>
            <person name="Lan S."/>
            <person name="Zhang J.S."/>
            <person name="Tsai W.C."/>
            <person name="Van de Peer Y."/>
            <person name="Liu Z.J."/>
        </authorList>
    </citation>
    <scope>NUCLEOTIDE SEQUENCE</scope>
    <source>
        <strain evidence="7">SCP</strain>
    </source>
</reference>
<dbReference type="GO" id="GO:0008180">
    <property type="term" value="C:COP9 signalosome"/>
    <property type="evidence" value="ECO:0007669"/>
    <property type="project" value="UniProtKB-KW"/>
</dbReference>
<dbReference type="GO" id="GO:0005737">
    <property type="term" value="C:cytoplasm"/>
    <property type="evidence" value="ECO:0007669"/>
    <property type="project" value="UniProtKB-SubCell"/>
</dbReference>
<dbReference type="Pfam" id="PF10075">
    <property type="entry name" value="CSN8_PSD8_EIF3K"/>
    <property type="match status" value="1"/>
</dbReference>
<dbReference type="InterPro" id="IPR033205">
    <property type="entry name" value="COP9_CSN8"/>
</dbReference>
<evidence type="ECO:0000313" key="7">
    <source>
        <dbReference type="EMBL" id="KAK1263136.1"/>
    </source>
</evidence>
<dbReference type="GO" id="GO:0010387">
    <property type="term" value="P:COP9 signalosome assembly"/>
    <property type="evidence" value="ECO:0007669"/>
    <property type="project" value="InterPro"/>
</dbReference>
<evidence type="ECO:0000256" key="3">
    <source>
        <dbReference type="ARBA" id="ARBA00022490"/>
    </source>
</evidence>
<evidence type="ECO:0000259" key="6">
    <source>
        <dbReference type="Pfam" id="PF10075"/>
    </source>
</evidence>
<gene>
    <name evidence="7" type="ORF">QJS04_geneDACA019920</name>
</gene>
<dbReference type="InterPro" id="IPR033464">
    <property type="entry name" value="CSN8_PSD8_EIF3K"/>
</dbReference>
<comment type="subcellular location">
    <subcellularLocation>
        <location evidence="2">Cytoplasm</location>
    </subcellularLocation>
    <subcellularLocation>
        <location evidence="1">Nucleus</location>
    </subcellularLocation>
</comment>
<dbReference type="EMBL" id="JAUJYN010000009">
    <property type="protein sequence ID" value="KAK1263136.1"/>
    <property type="molecule type" value="Genomic_DNA"/>
</dbReference>
<keyword evidence="4" id="KW-0736">Signalosome</keyword>
<evidence type="ECO:0000256" key="4">
    <source>
        <dbReference type="ARBA" id="ARBA00022790"/>
    </source>
</evidence>
<feature type="domain" description="CSN8/PSMD8/EIF3K" evidence="6">
    <location>
        <begin position="39"/>
        <end position="174"/>
    </location>
</feature>
<dbReference type="PANTHER" id="PTHR13339:SF0">
    <property type="entry name" value="COP9 SIGNALOSOME COMPLEX SUBUNIT 8"/>
    <property type="match status" value="1"/>
</dbReference>
<evidence type="ECO:0000256" key="2">
    <source>
        <dbReference type="ARBA" id="ARBA00004496"/>
    </source>
</evidence>
<evidence type="ECO:0000256" key="1">
    <source>
        <dbReference type="ARBA" id="ARBA00004123"/>
    </source>
</evidence>
<reference evidence="7" key="2">
    <citation type="submission" date="2023-06" db="EMBL/GenBank/DDBJ databases">
        <authorList>
            <person name="Ma L."/>
            <person name="Liu K.-W."/>
            <person name="Li Z."/>
            <person name="Hsiao Y.-Y."/>
            <person name="Qi Y."/>
            <person name="Fu T."/>
            <person name="Tang G."/>
            <person name="Zhang D."/>
            <person name="Sun W.-H."/>
            <person name="Liu D.-K."/>
            <person name="Li Y."/>
            <person name="Chen G.-Z."/>
            <person name="Liu X.-D."/>
            <person name="Liao X.-Y."/>
            <person name="Jiang Y.-T."/>
            <person name="Yu X."/>
            <person name="Hao Y."/>
            <person name="Huang J."/>
            <person name="Zhao X.-W."/>
            <person name="Ke S."/>
            <person name="Chen Y.-Y."/>
            <person name="Wu W.-L."/>
            <person name="Hsu J.-L."/>
            <person name="Lin Y.-F."/>
            <person name="Huang M.-D."/>
            <person name="Li C.-Y."/>
            <person name="Huang L."/>
            <person name="Wang Z.-W."/>
            <person name="Zhao X."/>
            <person name="Zhong W.-Y."/>
            <person name="Peng D.-H."/>
            <person name="Ahmad S."/>
            <person name="Lan S."/>
            <person name="Zhang J.-S."/>
            <person name="Tsai W.-C."/>
            <person name="Van De Peer Y."/>
            <person name="Liu Z.-J."/>
        </authorList>
    </citation>
    <scope>NUCLEOTIDE SEQUENCE</scope>
    <source>
        <strain evidence="7">SCP</strain>
        <tissue evidence="7">Leaves</tissue>
    </source>
</reference>
<evidence type="ECO:0000313" key="8">
    <source>
        <dbReference type="Proteomes" id="UP001179952"/>
    </source>
</evidence>
<proteinExistence type="predicted"/>
<comment type="caution">
    <text evidence="7">The sequence shown here is derived from an EMBL/GenBank/DDBJ whole genome shotgun (WGS) entry which is preliminary data.</text>
</comment>
<dbReference type="PANTHER" id="PTHR13339">
    <property type="entry name" value="COP9 SIGNALOSOME COMPLEX SUBUNIT 8"/>
    <property type="match status" value="1"/>
</dbReference>
<evidence type="ECO:0000256" key="5">
    <source>
        <dbReference type="ARBA" id="ARBA00023242"/>
    </source>
</evidence>
<organism evidence="7 8">
    <name type="scientific">Acorus gramineus</name>
    <name type="common">Dwarf sweet flag</name>
    <dbReference type="NCBI Taxonomy" id="55184"/>
    <lineage>
        <taxon>Eukaryota</taxon>
        <taxon>Viridiplantae</taxon>
        <taxon>Streptophyta</taxon>
        <taxon>Embryophyta</taxon>
        <taxon>Tracheophyta</taxon>
        <taxon>Spermatophyta</taxon>
        <taxon>Magnoliopsida</taxon>
        <taxon>Liliopsida</taxon>
        <taxon>Acoraceae</taxon>
        <taxon>Acorus</taxon>
    </lineage>
</organism>